<dbReference type="InterPro" id="IPR008280">
    <property type="entry name" value="Tub_FtsZ_C"/>
</dbReference>
<feature type="domain" description="Tubulin/FtsZ 2-layer sandwich" evidence="8">
    <location>
        <begin position="236"/>
        <end position="354"/>
    </location>
</feature>
<dbReference type="Pfam" id="PF00091">
    <property type="entry name" value="Tubulin"/>
    <property type="match status" value="1"/>
</dbReference>
<comment type="function">
    <text evidence="4">Essential cell division protein that forms a contractile ring structure (Z ring) at the future cell division site. The regulation of the ring assembly controls the timing and the location of cell division. One of the functions of the FtsZ ring is to recruit other cell division proteins to the septum to produce a new cell wall between the dividing cells. Binds GTP and shows GTPase activity.</text>
</comment>
<evidence type="ECO:0000313" key="10">
    <source>
        <dbReference type="Proteomes" id="UP000228635"/>
    </source>
</evidence>
<comment type="subunit">
    <text evidence="4">Homodimer. Polymerizes to form a dynamic ring structure in a strictly GTP-dependent manner. Interacts directly with several other division proteins.</text>
</comment>
<dbReference type="AlphaFoldDB" id="A0A2M6WIJ5"/>
<dbReference type="PANTHER" id="PTHR30314:SF3">
    <property type="entry name" value="MITOCHONDRIAL DIVISION PROTEIN FSZA"/>
    <property type="match status" value="1"/>
</dbReference>
<keyword evidence="4" id="KW-0131">Cell cycle</keyword>
<dbReference type="InterPro" id="IPR003008">
    <property type="entry name" value="Tubulin_FtsZ_GTPase"/>
</dbReference>
<dbReference type="PANTHER" id="PTHR30314">
    <property type="entry name" value="CELL DIVISION PROTEIN FTSZ-RELATED"/>
    <property type="match status" value="1"/>
</dbReference>
<feature type="binding site" evidence="4">
    <location>
        <begin position="49"/>
        <end position="53"/>
    </location>
    <ligand>
        <name>GTP</name>
        <dbReference type="ChEBI" id="CHEBI:37565"/>
    </ligand>
</feature>
<dbReference type="NCBIfam" id="TIGR00065">
    <property type="entry name" value="ftsZ"/>
    <property type="match status" value="1"/>
</dbReference>
<feature type="region of interest" description="Disordered" evidence="6">
    <location>
        <begin position="1"/>
        <end position="34"/>
    </location>
</feature>
<evidence type="ECO:0000313" key="9">
    <source>
        <dbReference type="EMBL" id="PIT92599.1"/>
    </source>
</evidence>
<dbReference type="InterPro" id="IPR018316">
    <property type="entry name" value="Tubulin/FtsZ_2-layer-sand-dom"/>
</dbReference>
<proteinExistence type="inferred from homology"/>
<evidence type="ECO:0000256" key="5">
    <source>
        <dbReference type="NCBIfam" id="TIGR00065"/>
    </source>
</evidence>
<feature type="compositionally biased region" description="Basic residues" evidence="6">
    <location>
        <begin position="1"/>
        <end position="30"/>
    </location>
</feature>
<dbReference type="SMART" id="SM00865">
    <property type="entry name" value="Tubulin_C"/>
    <property type="match status" value="1"/>
</dbReference>
<evidence type="ECO:0000256" key="6">
    <source>
        <dbReference type="SAM" id="MobiDB-lite"/>
    </source>
</evidence>
<dbReference type="SUPFAM" id="SSF52490">
    <property type="entry name" value="Tubulin nucleotide-binding domain-like"/>
    <property type="match status" value="1"/>
</dbReference>
<dbReference type="InterPro" id="IPR036525">
    <property type="entry name" value="Tubulin/FtsZ_GTPase_sf"/>
</dbReference>
<dbReference type="FunFam" id="3.40.50.1440:FF:000001">
    <property type="entry name" value="Cell division protein FtsZ"/>
    <property type="match status" value="1"/>
</dbReference>
<dbReference type="SUPFAM" id="SSF55307">
    <property type="entry name" value="Tubulin C-terminal domain-like"/>
    <property type="match status" value="1"/>
</dbReference>
<comment type="similarity">
    <text evidence="1 4">Belongs to the FtsZ family.</text>
</comment>
<dbReference type="GO" id="GO:0032153">
    <property type="term" value="C:cell division site"/>
    <property type="evidence" value="ECO:0007669"/>
    <property type="project" value="UniProtKB-UniRule"/>
</dbReference>
<dbReference type="GO" id="GO:0051258">
    <property type="term" value="P:protein polymerization"/>
    <property type="evidence" value="ECO:0007669"/>
    <property type="project" value="UniProtKB-UniRule"/>
</dbReference>
<feature type="domain" description="Tubulin/FtsZ GTPase" evidence="7">
    <location>
        <begin position="41"/>
        <end position="234"/>
    </location>
</feature>
<dbReference type="GO" id="GO:0003924">
    <property type="term" value="F:GTPase activity"/>
    <property type="evidence" value="ECO:0007669"/>
    <property type="project" value="UniProtKB-UniRule"/>
</dbReference>
<evidence type="ECO:0000256" key="4">
    <source>
        <dbReference type="HAMAP-Rule" id="MF_00909"/>
    </source>
</evidence>
<keyword evidence="4 9" id="KW-0132">Cell division</keyword>
<reference evidence="10" key="1">
    <citation type="submission" date="2017-09" db="EMBL/GenBank/DDBJ databases">
        <title>Depth-based differentiation of microbial function through sediment-hosted aquifers and enrichment of novel symbionts in the deep terrestrial subsurface.</title>
        <authorList>
            <person name="Probst A.J."/>
            <person name="Ladd B."/>
            <person name="Jarett J.K."/>
            <person name="Geller-Mcgrath D.E."/>
            <person name="Sieber C.M.K."/>
            <person name="Emerson J.B."/>
            <person name="Anantharaman K."/>
            <person name="Thomas B.C."/>
            <person name="Malmstrom R."/>
            <person name="Stieglmeier M."/>
            <person name="Klingl A."/>
            <person name="Woyke T."/>
            <person name="Ryan C.M."/>
            <person name="Banfield J.F."/>
        </authorList>
    </citation>
    <scope>NUCLEOTIDE SEQUENCE [LARGE SCALE GENOMIC DNA]</scope>
</reference>
<sequence>MVNKTAKKKGKAVKSTARKSKRSGRSKKRASASLQGDYSARIKVVGVGGGGGNVISRMRDRIGIRGIDYIAVNTDAQDLEYCNARQKICIGKNLTRGLGAGMNPEVGRQAAEENRSEIVEALRGADLVFIAAGYGGGTGSSASPIVAEAAKEVGALTVAIVTKPFTFEGVQRMKIAEEWLGQLKGKVDSLIVIPNDRIFNLIKKETPLLKAFEAIDDVLREAVQGIAELIAMPGIINVDFSDVKGIMQDAGPSHIGVGFASGNDRAINAINQAINSPLLDISIEGAKGVLLGFAGGRDLKMTEINEAAKVVAGSIDPSARVVFGAYLDRKLKQGQIKITLLATGFDGQLFKEAESSTSLFNGSLYDTDSEDAPPPRSSSLGTSESHERQPSSAADDDQWEVPAFLRKRKKN</sequence>
<dbReference type="PRINTS" id="PR00423">
    <property type="entry name" value="CELLDVISFTSZ"/>
</dbReference>
<dbReference type="GO" id="GO:0005737">
    <property type="term" value="C:cytoplasm"/>
    <property type="evidence" value="ECO:0007669"/>
    <property type="project" value="UniProtKB-SubCell"/>
</dbReference>
<keyword evidence="4" id="KW-0717">Septation</keyword>
<keyword evidence="4" id="KW-0963">Cytoplasm</keyword>
<accession>A0A2M6WIJ5</accession>
<dbReference type="HAMAP" id="MF_00909">
    <property type="entry name" value="FtsZ"/>
    <property type="match status" value="1"/>
</dbReference>
<dbReference type="InterPro" id="IPR037103">
    <property type="entry name" value="Tubulin/FtsZ-like_C"/>
</dbReference>
<dbReference type="Gene3D" id="3.40.50.1440">
    <property type="entry name" value="Tubulin/FtsZ, GTPase domain"/>
    <property type="match status" value="1"/>
</dbReference>
<feature type="binding site" evidence="4">
    <location>
        <position position="216"/>
    </location>
    <ligand>
        <name>GTP</name>
        <dbReference type="ChEBI" id="CHEBI:37565"/>
    </ligand>
</feature>
<dbReference type="InterPro" id="IPR000158">
    <property type="entry name" value="Cell_div_FtsZ"/>
</dbReference>
<comment type="subcellular location">
    <subcellularLocation>
        <location evidence="4">Cytoplasm</location>
    </subcellularLocation>
    <text evidence="4">Assembles at midcell at the inner surface of the cytoplasmic membrane.</text>
</comment>
<dbReference type="GO" id="GO:0043093">
    <property type="term" value="P:FtsZ-dependent cytokinesis"/>
    <property type="evidence" value="ECO:0007669"/>
    <property type="project" value="UniProtKB-UniRule"/>
</dbReference>
<evidence type="ECO:0000256" key="3">
    <source>
        <dbReference type="ARBA" id="ARBA00023134"/>
    </source>
</evidence>
<evidence type="ECO:0000259" key="8">
    <source>
        <dbReference type="SMART" id="SM00865"/>
    </source>
</evidence>
<keyword evidence="2 4" id="KW-0547">Nucleotide-binding</keyword>
<feature type="binding site" evidence="4">
    <location>
        <position position="168"/>
    </location>
    <ligand>
        <name>GTP</name>
        <dbReference type="ChEBI" id="CHEBI:37565"/>
    </ligand>
</feature>
<protein>
    <recommendedName>
        <fullName evidence="4 5">Cell division protein FtsZ</fullName>
    </recommendedName>
</protein>
<dbReference type="EMBL" id="PFBA01000013">
    <property type="protein sequence ID" value="PIT92599.1"/>
    <property type="molecule type" value="Genomic_DNA"/>
</dbReference>
<dbReference type="InterPro" id="IPR045061">
    <property type="entry name" value="FtsZ/CetZ"/>
</dbReference>
<dbReference type="InterPro" id="IPR024757">
    <property type="entry name" value="FtsZ_C"/>
</dbReference>
<feature type="region of interest" description="Disordered" evidence="6">
    <location>
        <begin position="361"/>
        <end position="411"/>
    </location>
</feature>
<evidence type="ECO:0000259" key="7">
    <source>
        <dbReference type="SMART" id="SM00864"/>
    </source>
</evidence>
<dbReference type="SMART" id="SM00864">
    <property type="entry name" value="Tubulin"/>
    <property type="match status" value="1"/>
</dbReference>
<name>A0A2M6WIJ5_9BACT</name>
<evidence type="ECO:0000256" key="2">
    <source>
        <dbReference type="ARBA" id="ARBA00022741"/>
    </source>
</evidence>
<dbReference type="GO" id="GO:0005525">
    <property type="term" value="F:GTP binding"/>
    <property type="evidence" value="ECO:0007669"/>
    <property type="project" value="UniProtKB-UniRule"/>
</dbReference>
<dbReference type="CDD" id="cd02201">
    <property type="entry name" value="FtsZ_type1"/>
    <property type="match status" value="1"/>
</dbReference>
<comment type="caution">
    <text evidence="9">The sequence shown here is derived from an EMBL/GenBank/DDBJ whole genome shotgun (WGS) entry which is preliminary data.</text>
</comment>
<dbReference type="Gene3D" id="3.30.1330.20">
    <property type="entry name" value="Tubulin/FtsZ, C-terminal domain"/>
    <property type="match status" value="1"/>
</dbReference>
<feature type="binding site" evidence="4">
    <location>
        <begin position="137"/>
        <end position="139"/>
    </location>
    <ligand>
        <name>GTP</name>
        <dbReference type="ChEBI" id="CHEBI:37565"/>
    </ligand>
</feature>
<keyword evidence="3 4" id="KW-0342">GTP-binding</keyword>
<dbReference type="Proteomes" id="UP000228635">
    <property type="component" value="Unassembled WGS sequence"/>
</dbReference>
<dbReference type="Pfam" id="PF12327">
    <property type="entry name" value="FtsZ_C"/>
    <property type="match status" value="1"/>
</dbReference>
<dbReference type="GO" id="GO:0000917">
    <property type="term" value="P:division septum assembly"/>
    <property type="evidence" value="ECO:0007669"/>
    <property type="project" value="UniProtKB-KW"/>
</dbReference>
<feature type="binding site" evidence="4">
    <location>
        <position position="172"/>
    </location>
    <ligand>
        <name>GTP</name>
        <dbReference type="ChEBI" id="CHEBI:37565"/>
    </ligand>
</feature>
<organism evidence="9 10">
    <name type="scientific">Candidatus Harrisonbacteria bacterium CG10_big_fil_rev_8_21_14_0_10_42_17</name>
    <dbReference type="NCBI Taxonomy" id="1974584"/>
    <lineage>
        <taxon>Bacteria</taxon>
        <taxon>Candidatus Harrisoniibacteriota</taxon>
    </lineage>
</organism>
<evidence type="ECO:0000256" key="1">
    <source>
        <dbReference type="ARBA" id="ARBA00009690"/>
    </source>
</evidence>
<gene>
    <name evidence="4" type="primary">ftsZ</name>
    <name evidence="9" type="ORF">COU08_01220</name>
</gene>